<keyword evidence="4" id="KW-1185">Reference proteome</keyword>
<feature type="signal peptide" evidence="1">
    <location>
        <begin position="1"/>
        <end position="27"/>
    </location>
</feature>
<dbReference type="Pfam" id="PF03886">
    <property type="entry name" value="ABC_trans_aux"/>
    <property type="match status" value="1"/>
</dbReference>
<evidence type="ECO:0000259" key="2">
    <source>
        <dbReference type="Pfam" id="PF03886"/>
    </source>
</evidence>
<dbReference type="KEGG" id="btrm:SAMEA390648703626"/>
<name>A0A157R2V4_9BORD</name>
<feature type="chain" id="PRO_5009816655" evidence="1">
    <location>
        <begin position="28"/>
        <end position="214"/>
    </location>
</feature>
<evidence type="ECO:0000313" key="3">
    <source>
        <dbReference type="EMBL" id="SAI73343.1"/>
    </source>
</evidence>
<keyword evidence="1" id="KW-0732">Signal</keyword>
<dbReference type="PROSITE" id="PS51257">
    <property type="entry name" value="PROKAR_LIPOPROTEIN"/>
    <property type="match status" value="1"/>
</dbReference>
<accession>A0A157R2V4</accession>
<dbReference type="PATRIC" id="fig|123899.6.peg.3627"/>
<proteinExistence type="predicted"/>
<evidence type="ECO:0000313" key="4">
    <source>
        <dbReference type="Proteomes" id="UP000076825"/>
    </source>
</evidence>
<dbReference type="EMBL" id="LT546645">
    <property type="protein sequence ID" value="SAI73343.1"/>
    <property type="molecule type" value="Genomic_DNA"/>
</dbReference>
<feature type="domain" description="ABC-type transport auxiliary lipoprotein component" evidence="2">
    <location>
        <begin position="28"/>
        <end position="187"/>
    </location>
</feature>
<organism evidence="3 4">
    <name type="scientific">Bordetella trematum</name>
    <dbReference type="NCBI Taxonomy" id="123899"/>
    <lineage>
        <taxon>Bacteria</taxon>
        <taxon>Pseudomonadati</taxon>
        <taxon>Pseudomonadota</taxon>
        <taxon>Betaproteobacteria</taxon>
        <taxon>Burkholderiales</taxon>
        <taxon>Alcaligenaceae</taxon>
        <taxon>Bordetella</taxon>
    </lineage>
</organism>
<keyword evidence="3" id="KW-0449">Lipoprotein</keyword>
<sequence>MMPLRRVLPCLLLPLLGACGTSPPANFYTLQAPPQAADASQAGFMIEVVPVSVPAQSDQPQIMLRTGTGSIAPLYSERWSAPLADEMRSALSEGLTRNLGALDVQVVRPAPGTPVWRVQADVQRFDMSDQGPAVLDVTWRARPINTSGAALICRSVVTVPPAEGQALIPGLVVAQQQAIGLLAQTIASGIRQQGANAQAASSAVSLSGCAALKD</sequence>
<protein>
    <submittedName>
        <fullName evidence="3">Lipoprotein</fullName>
    </submittedName>
</protein>
<dbReference type="Gene3D" id="3.40.50.10610">
    <property type="entry name" value="ABC-type transport auxiliary lipoprotein component"/>
    <property type="match status" value="1"/>
</dbReference>
<reference evidence="3 4" key="1">
    <citation type="submission" date="2016-04" db="EMBL/GenBank/DDBJ databases">
        <authorList>
            <consortium name="Pathogen Informatics"/>
        </authorList>
    </citation>
    <scope>NUCLEOTIDE SEQUENCE [LARGE SCALE GENOMIC DNA]</scope>
    <source>
        <strain evidence="3 4">H044680328</strain>
    </source>
</reference>
<gene>
    <name evidence="3" type="ORF">SAMEA3906487_03626</name>
</gene>
<dbReference type="Proteomes" id="UP000076825">
    <property type="component" value="Chromosome 1"/>
</dbReference>
<dbReference type="InterPro" id="IPR005586">
    <property type="entry name" value="ABC_trans_aux"/>
</dbReference>
<dbReference type="RefSeq" id="WP_025514682.1">
    <property type="nucleotide sequence ID" value="NZ_CP016340.1"/>
</dbReference>
<dbReference type="SUPFAM" id="SSF159594">
    <property type="entry name" value="XCC0632-like"/>
    <property type="match status" value="1"/>
</dbReference>
<dbReference type="GeneID" id="56589139"/>
<dbReference type="OrthoDB" id="1494661at2"/>
<dbReference type="eggNOG" id="COG3009">
    <property type="taxonomic scope" value="Bacteria"/>
</dbReference>
<evidence type="ECO:0000256" key="1">
    <source>
        <dbReference type="SAM" id="SignalP"/>
    </source>
</evidence>
<dbReference type="AlphaFoldDB" id="A0A157R2V4"/>
<dbReference type="STRING" id="123899.SAMEA3906487_03626"/>